<organism evidence="1 2">
    <name type="scientific">Diplogelasinospora grovesii</name>
    <dbReference type="NCBI Taxonomy" id="303347"/>
    <lineage>
        <taxon>Eukaryota</taxon>
        <taxon>Fungi</taxon>
        <taxon>Dikarya</taxon>
        <taxon>Ascomycota</taxon>
        <taxon>Pezizomycotina</taxon>
        <taxon>Sordariomycetes</taxon>
        <taxon>Sordariomycetidae</taxon>
        <taxon>Sordariales</taxon>
        <taxon>Diplogelasinosporaceae</taxon>
        <taxon>Diplogelasinospora</taxon>
    </lineage>
</organism>
<accession>A0AAN6MWV9</accession>
<gene>
    <name evidence="1" type="ORF">QBC46DRAFT_347095</name>
</gene>
<reference evidence="2" key="1">
    <citation type="journal article" date="2023" name="Mol. Phylogenet. Evol.">
        <title>Genome-scale phylogeny and comparative genomics of the fungal order Sordariales.</title>
        <authorList>
            <person name="Hensen N."/>
            <person name="Bonometti L."/>
            <person name="Westerberg I."/>
            <person name="Brannstrom I.O."/>
            <person name="Guillou S."/>
            <person name="Cros-Aarteil S."/>
            <person name="Calhoun S."/>
            <person name="Haridas S."/>
            <person name="Kuo A."/>
            <person name="Mondo S."/>
            <person name="Pangilinan J."/>
            <person name="Riley R."/>
            <person name="LaButti K."/>
            <person name="Andreopoulos B."/>
            <person name="Lipzen A."/>
            <person name="Chen C."/>
            <person name="Yan M."/>
            <person name="Daum C."/>
            <person name="Ng V."/>
            <person name="Clum A."/>
            <person name="Steindorff A."/>
            <person name="Ohm R.A."/>
            <person name="Martin F."/>
            <person name="Silar P."/>
            <person name="Natvig D.O."/>
            <person name="Lalanne C."/>
            <person name="Gautier V."/>
            <person name="Ament-Velasquez S.L."/>
            <person name="Kruys A."/>
            <person name="Hutchinson M.I."/>
            <person name="Powell A.J."/>
            <person name="Barry K."/>
            <person name="Miller A.N."/>
            <person name="Grigoriev I.V."/>
            <person name="Debuchy R."/>
            <person name="Gladieux P."/>
            <person name="Hiltunen Thoren M."/>
            <person name="Johannesson H."/>
        </authorList>
    </citation>
    <scope>NUCLEOTIDE SEQUENCE [LARGE SCALE GENOMIC DNA]</scope>
    <source>
        <strain evidence="2">CBS 340.73</strain>
    </source>
</reference>
<evidence type="ECO:0000313" key="2">
    <source>
        <dbReference type="Proteomes" id="UP001303473"/>
    </source>
</evidence>
<dbReference type="EMBL" id="MU853949">
    <property type="protein sequence ID" value="KAK3934972.1"/>
    <property type="molecule type" value="Genomic_DNA"/>
</dbReference>
<dbReference type="AlphaFoldDB" id="A0AAN6MWV9"/>
<dbReference type="Proteomes" id="UP001303473">
    <property type="component" value="Unassembled WGS sequence"/>
</dbReference>
<protein>
    <submittedName>
        <fullName evidence="1">Uncharacterized protein</fullName>
    </submittedName>
</protein>
<keyword evidence="2" id="KW-1185">Reference proteome</keyword>
<name>A0AAN6MWV9_9PEZI</name>
<comment type="caution">
    <text evidence="1">The sequence shown here is derived from an EMBL/GenBank/DDBJ whole genome shotgun (WGS) entry which is preliminary data.</text>
</comment>
<proteinExistence type="predicted"/>
<sequence length="64" mass="7191">MVFTTVGNRLAVVKPPSSDASNDKDVDDAEFARRIKTDQKRQKSVKQSRVEAIEEKAAFKRPIS</sequence>
<evidence type="ECO:0000313" key="1">
    <source>
        <dbReference type="EMBL" id="KAK3934972.1"/>
    </source>
</evidence>